<evidence type="ECO:0008006" key="2">
    <source>
        <dbReference type="Google" id="ProtNLM"/>
    </source>
</evidence>
<dbReference type="EMBL" id="DSRD01000474">
    <property type="protein sequence ID" value="HGW94089.1"/>
    <property type="molecule type" value="Genomic_DNA"/>
</dbReference>
<dbReference type="AlphaFoldDB" id="A0A832H3D2"/>
<proteinExistence type="predicted"/>
<evidence type="ECO:0000313" key="1">
    <source>
        <dbReference type="EMBL" id="HGW94089.1"/>
    </source>
</evidence>
<sequence length="80" mass="8891">MENQNHLNLGSDVVISTDASFLGDLKTSTVEQLSLRVRQILGTYAPLIDGTPCRVLEPGKTWRHGMVQIVIQFQPNDPET</sequence>
<protein>
    <recommendedName>
        <fullName evidence="2">KGK domain-containing protein</fullName>
    </recommendedName>
</protein>
<comment type="caution">
    <text evidence="1">The sequence shown here is derived from an EMBL/GenBank/DDBJ whole genome shotgun (WGS) entry which is preliminary data.</text>
</comment>
<reference evidence="1" key="1">
    <citation type="journal article" date="2020" name="mSystems">
        <title>Genome- and Community-Level Interaction Insights into Carbon Utilization and Element Cycling Functions of Hydrothermarchaeota in Hydrothermal Sediment.</title>
        <authorList>
            <person name="Zhou Z."/>
            <person name="Liu Y."/>
            <person name="Xu W."/>
            <person name="Pan J."/>
            <person name="Luo Z.H."/>
            <person name="Li M."/>
        </authorList>
    </citation>
    <scope>NUCLEOTIDE SEQUENCE [LARGE SCALE GENOMIC DNA]</scope>
    <source>
        <strain evidence="1">SpSt-402</strain>
    </source>
</reference>
<gene>
    <name evidence="1" type="ORF">ENR47_07385</name>
</gene>
<organism evidence="1">
    <name type="scientific">Oscillatoriales cyanobacterium SpSt-402</name>
    <dbReference type="NCBI Taxonomy" id="2282168"/>
    <lineage>
        <taxon>Bacteria</taxon>
        <taxon>Bacillati</taxon>
        <taxon>Cyanobacteriota</taxon>
        <taxon>Cyanophyceae</taxon>
        <taxon>Oscillatoriophycideae</taxon>
        <taxon>Oscillatoriales</taxon>
    </lineage>
</organism>
<accession>A0A832H3D2</accession>
<name>A0A832H3D2_9CYAN</name>